<name>A0A0P9FDZ7_9CHLR</name>
<sequence length="130" mass="14634">MEYLIHTCGALLARHEHGGIAGSVIYGEPSSDGRELHVCTQCAQPLADADLYQIAHTETATVCTAVDGQQRLAFPFLWKAEGRAYTYASVDADRLPRHEHFDGAVWLHGERIRLEEFARWMHALEGWQTE</sequence>
<accession>A0A0P9FDZ7</accession>
<proteinExistence type="predicted"/>
<dbReference type="AlphaFoldDB" id="A0A0P9FDZ7"/>
<comment type="caution">
    <text evidence="1">The sequence shown here is derived from an EMBL/GenBank/DDBJ whole genome shotgun (WGS) entry which is preliminary data.</text>
</comment>
<protein>
    <submittedName>
        <fullName evidence="1">Uncharacterized protein</fullName>
    </submittedName>
</protein>
<evidence type="ECO:0000313" key="2">
    <source>
        <dbReference type="Proteomes" id="UP000050509"/>
    </source>
</evidence>
<dbReference type="Proteomes" id="UP000050509">
    <property type="component" value="Unassembled WGS sequence"/>
</dbReference>
<organism evidence="1 2">
    <name type="scientific">Kouleothrix aurantiaca</name>
    <dbReference type="NCBI Taxonomy" id="186479"/>
    <lineage>
        <taxon>Bacteria</taxon>
        <taxon>Bacillati</taxon>
        <taxon>Chloroflexota</taxon>
        <taxon>Chloroflexia</taxon>
        <taxon>Chloroflexales</taxon>
        <taxon>Roseiflexineae</taxon>
        <taxon>Roseiflexaceae</taxon>
        <taxon>Kouleothrix</taxon>
    </lineage>
</organism>
<gene>
    <name evidence="1" type="ORF">SE17_00025</name>
</gene>
<dbReference type="EMBL" id="LJCR01000001">
    <property type="protein sequence ID" value="KPV55026.1"/>
    <property type="molecule type" value="Genomic_DNA"/>
</dbReference>
<evidence type="ECO:0000313" key="1">
    <source>
        <dbReference type="EMBL" id="KPV55026.1"/>
    </source>
</evidence>
<reference evidence="1 2" key="1">
    <citation type="submission" date="2015-09" db="EMBL/GenBank/DDBJ databases">
        <title>Draft genome sequence of Kouleothrix aurantiaca JCM 19913.</title>
        <authorList>
            <person name="Hemp J."/>
        </authorList>
    </citation>
    <scope>NUCLEOTIDE SEQUENCE [LARGE SCALE GENOMIC DNA]</scope>
    <source>
        <strain evidence="1 2">COM-B</strain>
    </source>
</reference>
<keyword evidence="2" id="KW-1185">Reference proteome</keyword>